<evidence type="ECO:0000256" key="1">
    <source>
        <dbReference type="SAM" id="Phobius"/>
    </source>
</evidence>
<feature type="transmembrane region" description="Helical" evidence="1">
    <location>
        <begin position="291"/>
        <end position="308"/>
    </location>
</feature>
<proteinExistence type="predicted"/>
<feature type="transmembrane region" description="Helical" evidence="1">
    <location>
        <begin position="72"/>
        <end position="93"/>
    </location>
</feature>
<keyword evidence="1" id="KW-0472">Membrane</keyword>
<feature type="transmembrane region" description="Helical" evidence="1">
    <location>
        <begin position="184"/>
        <end position="202"/>
    </location>
</feature>
<feature type="transmembrane region" description="Helical" evidence="1">
    <location>
        <begin position="236"/>
        <end position="256"/>
    </location>
</feature>
<feature type="transmembrane region" description="Helical" evidence="1">
    <location>
        <begin position="105"/>
        <end position="125"/>
    </location>
</feature>
<evidence type="ECO:0000313" key="3">
    <source>
        <dbReference type="Proteomes" id="UP000831785"/>
    </source>
</evidence>
<dbReference type="EMBL" id="CP095049">
    <property type="protein sequence ID" value="UOQ54284.1"/>
    <property type="molecule type" value="Genomic_DNA"/>
</dbReference>
<gene>
    <name evidence="2" type="ORF">MUN80_05880</name>
</gene>
<feature type="transmembrane region" description="Helical" evidence="1">
    <location>
        <begin position="373"/>
        <end position="392"/>
    </location>
</feature>
<name>A0ABY4FE80_9BACT</name>
<keyword evidence="1" id="KW-1133">Transmembrane helix</keyword>
<accession>A0ABY4FE80</accession>
<sequence length="421" mass="47847">MLAAICKTPRWERNDVFVSDRGGYYMYLPSAFLLHDLGDGTWVKQARIASRPDIDPQWDFVALPNGKVVFKFPMGMSVAYSPFFFLAKTAYTIQGRTGTNGYEKAYQYMVSLGCMAYVLLGLALLGRELRRSFADHVVALTLLVLALGTNLFTYATYDALMSHGTLFLMNTLLLIATRRWYERGSVGAAMALGAIGGLMVLIRPSEVMMMAVPVLWGLTTRPAIAERLRFWWQHAVQCLLIAGLVLLIGGMQFLFWKLVGGQWVIPFYKGETFHFADPHVLLGLFSIQKGWLIYSPLLILPFIGIAWVRRWAAPVLPLLLILVPIYIYVTFCWWNWQYGGSYGGRALISMYPILSFGLAAFWQRWVGQPARLWPAPALLGTLVGCLLIMSLIQNYQYYIGMIDCCYMTWEQYKQVFLKTSW</sequence>
<feature type="transmembrane region" description="Helical" evidence="1">
    <location>
        <begin position="315"/>
        <end position="336"/>
    </location>
</feature>
<evidence type="ECO:0008006" key="4">
    <source>
        <dbReference type="Google" id="ProtNLM"/>
    </source>
</evidence>
<dbReference type="Proteomes" id="UP000831785">
    <property type="component" value="Chromosome"/>
</dbReference>
<feature type="transmembrane region" description="Helical" evidence="1">
    <location>
        <begin position="342"/>
        <end position="361"/>
    </location>
</feature>
<organism evidence="2 3">
    <name type="scientific">Hymenobacter cellulosivorans</name>
    <dbReference type="NCBI Taxonomy" id="2932249"/>
    <lineage>
        <taxon>Bacteria</taxon>
        <taxon>Pseudomonadati</taxon>
        <taxon>Bacteroidota</taxon>
        <taxon>Cytophagia</taxon>
        <taxon>Cytophagales</taxon>
        <taxon>Hymenobacteraceae</taxon>
        <taxon>Hymenobacter</taxon>
    </lineage>
</organism>
<dbReference type="RefSeq" id="WP_244720836.1">
    <property type="nucleotide sequence ID" value="NZ_CP095049.1"/>
</dbReference>
<evidence type="ECO:0000313" key="2">
    <source>
        <dbReference type="EMBL" id="UOQ54284.1"/>
    </source>
</evidence>
<protein>
    <recommendedName>
        <fullName evidence="4">Glycosyltransferase RgtA/B/C/D-like domain-containing protein</fullName>
    </recommendedName>
</protein>
<feature type="transmembrane region" description="Helical" evidence="1">
    <location>
        <begin position="137"/>
        <end position="154"/>
    </location>
</feature>
<keyword evidence="3" id="KW-1185">Reference proteome</keyword>
<keyword evidence="1" id="KW-0812">Transmembrane</keyword>
<reference evidence="2 3" key="1">
    <citation type="submission" date="2022-04" db="EMBL/GenBank/DDBJ databases">
        <title>Hymenobacter sp. isolated from the air.</title>
        <authorList>
            <person name="Won M."/>
            <person name="Lee C.-M."/>
            <person name="Woen H.-Y."/>
            <person name="Kwon S.-W."/>
        </authorList>
    </citation>
    <scope>NUCLEOTIDE SEQUENCE [LARGE SCALE GENOMIC DNA]</scope>
    <source>
        <strain evidence="3">5116 S-27</strain>
    </source>
</reference>